<accession>A0ACB6RDX2</accession>
<dbReference type="EMBL" id="MU003494">
    <property type="protein sequence ID" value="KAF2476525.1"/>
    <property type="molecule type" value="Genomic_DNA"/>
</dbReference>
<comment type="caution">
    <text evidence="1">The sequence shown here is derived from an EMBL/GenBank/DDBJ whole genome shotgun (WGS) entry which is preliminary data.</text>
</comment>
<evidence type="ECO:0000313" key="1">
    <source>
        <dbReference type="EMBL" id="KAF2476525.1"/>
    </source>
</evidence>
<sequence length="856" mass="96215">MSFGQNLGSGMGPPSKVAIPRLERPGETSYRHSGTNRHRVQRACVTCRTRKVKCNGVQPCQNCRDNDTACVYISSRKDRLRTATNQNQDMIKILKDLLERVGTVDRKRIESVLAGVVEDVADAALSIQKSPETKRFPDQEEERGEALASAEVGSNEDLDLLDEDLLSSEQSRATGFIGKNSEIQWFRRLHHDVDRPAEDGDKYEGPYGPPGDNPNAAAQRPPSQLSNFNFYLDDEKLETDSMVDPLELPPFAIAEKLFNCYMQSVQTSFPILAERIFRNQFYHFYASVGRGTPINLPEKWQAILNLVFAVGAVYSHLTEANWRGDERDHVIYHSRASILGLRDPSWVSNPDLLQMQIIGLLSLYYLAIGHINKAWVVIGISVRLAYALGLHVRNEDRSTSAVRKETLVRMWWGLYSLERVLSAVSGRPSVVHEVYCSVPLPLPLSTEEMDEATVVAHLDSRARKPGSHDLAYSGTGSTTSSRKGSSIPAWSLSEPSNSGSFLNSWAKLGMITHNTIIGLYSARLVSKSWEDVQKIIVELSQELETWASNLPPGFNFSLPNSDQIFRRERLILEMYYQSTRILITRSCLCRLDRRIENQSEGSNNFNKRTAQSCISAAISVAQLFPDKIEPAKLYQMGPWWSVVHSLMQGLAILLLELSYEVTHSTQEYQTIQDCQQIASSLHKLMRWLKAMAQNNATAKRAYSVVLGLVQKVIKNVKPEIAELLRNDTKYTPTFEPQASSFSARKSPVLAEESSEWLKSGAGKNFSIHPHDITMNPCEYETTNRPGIPQAKEGFSRQADTPAAFQDFLANTGPLYSIFTHLFTTTHDEQNPLPFATTIDGDQEMLNEPDQQQSFWD</sequence>
<keyword evidence="2" id="KW-1185">Reference proteome</keyword>
<gene>
    <name evidence="1" type="ORF">BDR25DRAFT_277719</name>
</gene>
<proteinExistence type="predicted"/>
<protein>
    <submittedName>
        <fullName evidence="1">Uncharacterized protein</fullName>
    </submittedName>
</protein>
<organism evidence="1 2">
    <name type="scientific">Lindgomyces ingoldianus</name>
    <dbReference type="NCBI Taxonomy" id="673940"/>
    <lineage>
        <taxon>Eukaryota</taxon>
        <taxon>Fungi</taxon>
        <taxon>Dikarya</taxon>
        <taxon>Ascomycota</taxon>
        <taxon>Pezizomycotina</taxon>
        <taxon>Dothideomycetes</taxon>
        <taxon>Pleosporomycetidae</taxon>
        <taxon>Pleosporales</taxon>
        <taxon>Lindgomycetaceae</taxon>
        <taxon>Lindgomyces</taxon>
    </lineage>
</organism>
<reference evidence="1" key="1">
    <citation type="journal article" date="2020" name="Stud. Mycol.">
        <title>101 Dothideomycetes genomes: a test case for predicting lifestyles and emergence of pathogens.</title>
        <authorList>
            <person name="Haridas S."/>
            <person name="Albert R."/>
            <person name="Binder M."/>
            <person name="Bloem J."/>
            <person name="Labutti K."/>
            <person name="Salamov A."/>
            <person name="Andreopoulos B."/>
            <person name="Baker S."/>
            <person name="Barry K."/>
            <person name="Bills G."/>
            <person name="Bluhm B."/>
            <person name="Cannon C."/>
            <person name="Castanera R."/>
            <person name="Culley D."/>
            <person name="Daum C."/>
            <person name="Ezra D."/>
            <person name="Gonzalez J."/>
            <person name="Henrissat B."/>
            <person name="Kuo A."/>
            <person name="Liang C."/>
            <person name="Lipzen A."/>
            <person name="Lutzoni F."/>
            <person name="Magnuson J."/>
            <person name="Mondo S."/>
            <person name="Nolan M."/>
            <person name="Ohm R."/>
            <person name="Pangilinan J."/>
            <person name="Park H.-J."/>
            <person name="Ramirez L."/>
            <person name="Alfaro M."/>
            <person name="Sun H."/>
            <person name="Tritt A."/>
            <person name="Yoshinaga Y."/>
            <person name="Zwiers L.-H."/>
            <person name="Turgeon B."/>
            <person name="Goodwin S."/>
            <person name="Spatafora J."/>
            <person name="Crous P."/>
            <person name="Grigoriev I."/>
        </authorList>
    </citation>
    <scope>NUCLEOTIDE SEQUENCE</scope>
    <source>
        <strain evidence="1">ATCC 200398</strain>
    </source>
</reference>
<evidence type="ECO:0000313" key="2">
    <source>
        <dbReference type="Proteomes" id="UP000799755"/>
    </source>
</evidence>
<dbReference type="Proteomes" id="UP000799755">
    <property type="component" value="Unassembled WGS sequence"/>
</dbReference>
<name>A0ACB6RDX2_9PLEO</name>